<dbReference type="InterPro" id="IPR000623">
    <property type="entry name" value="Shikimate_kinase/TSH1"/>
</dbReference>
<evidence type="ECO:0000256" key="18">
    <source>
        <dbReference type="ARBA" id="ARBA00023239"/>
    </source>
</evidence>
<evidence type="ECO:0000256" key="13">
    <source>
        <dbReference type="ARBA" id="ARBA00022833"/>
    </source>
</evidence>
<feature type="binding site" evidence="23">
    <location>
        <position position="295"/>
    </location>
    <ligand>
        <name>7-phospho-2-dehydro-3-deoxy-D-arabino-heptonate</name>
        <dbReference type="ChEBI" id="CHEBI:58394"/>
    </ligand>
</feature>
<evidence type="ECO:0000256" key="5">
    <source>
        <dbReference type="ARBA" id="ARBA00009349"/>
    </source>
</evidence>
<feature type="region of interest" description="3-dehydroquinate synthase" evidence="23">
    <location>
        <begin position="1"/>
        <end position="392"/>
    </location>
</feature>
<comment type="catalytic activity">
    <reaction evidence="23 24">
        <text>3-dehydroquinate = 3-dehydroshikimate + H2O</text>
        <dbReference type="Rhea" id="RHEA:21096"/>
        <dbReference type="ChEBI" id="CHEBI:15377"/>
        <dbReference type="ChEBI" id="CHEBI:16630"/>
        <dbReference type="ChEBI" id="CHEBI:32364"/>
        <dbReference type="EC" id="4.2.1.10"/>
    </reaction>
</comment>
<comment type="similarity">
    <text evidence="6">Belongs to the EPSP synthase family.</text>
</comment>
<feature type="binding site" evidence="23">
    <location>
        <position position="165"/>
    </location>
    <ligand>
        <name>NAD(+)</name>
        <dbReference type="ChEBI" id="CHEBI:57540"/>
    </ligand>
</feature>
<evidence type="ECO:0000256" key="9">
    <source>
        <dbReference type="ARBA" id="ARBA00022679"/>
    </source>
</evidence>
<dbReference type="InterPro" id="IPR008289">
    <property type="entry name" value="Pentafunct_AroM"/>
</dbReference>
<feature type="binding site" evidence="23">
    <location>
        <position position="295"/>
    </location>
    <ligand>
        <name>Zn(2+)</name>
        <dbReference type="ChEBI" id="CHEBI:29105"/>
        <note>catalytic</note>
    </ligand>
</feature>
<comment type="similarity">
    <text evidence="23">In the N-terminal section; belongs to the sugar phosphate cyclases superfamily. Dehydroquinate synthase family.</text>
</comment>
<dbReference type="PROSITE" id="PS00885">
    <property type="entry name" value="EPSP_SYNTHASE_2"/>
    <property type="match status" value="1"/>
</dbReference>
<evidence type="ECO:0000313" key="32">
    <source>
        <dbReference type="Proteomes" id="UP001219525"/>
    </source>
</evidence>
<dbReference type="EMBL" id="JARJCW010000009">
    <property type="protein sequence ID" value="KAJ7220529.1"/>
    <property type="molecule type" value="Genomic_DNA"/>
</dbReference>
<dbReference type="GO" id="GO:0008652">
    <property type="term" value="P:amino acid biosynthetic process"/>
    <property type="evidence" value="ECO:0007669"/>
    <property type="project" value="UniProtKB-KW"/>
</dbReference>
<comment type="similarity">
    <text evidence="24">In the N-terminal section; belongs to the dehydroquinate synthase family.</text>
</comment>
<dbReference type="SUPFAM" id="SSF56796">
    <property type="entry name" value="Dehydroquinate synthase-like"/>
    <property type="match status" value="1"/>
</dbReference>
<evidence type="ECO:0000256" key="6">
    <source>
        <dbReference type="ARBA" id="ARBA00009948"/>
    </source>
</evidence>
<feature type="binding site" evidence="23">
    <location>
        <begin position="143"/>
        <end position="144"/>
    </location>
    <ligand>
        <name>NAD(+)</name>
        <dbReference type="ChEBI" id="CHEBI:57540"/>
    </ligand>
</feature>
<comment type="function">
    <text evidence="22 23 24">The AROM polypeptide catalyzes 5 consecutive enzymatic reactions in prechorismate polyaromatic amino acid biosynthesis.</text>
</comment>
<evidence type="ECO:0000259" key="26">
    <source>
        <dbReference type="Pfam" id="PF01488"/>
    </source>
</evidence>
<keyword evidence="8 23" id="KW-0028">Amino-acid biosynthesis</keyword>
<dbReference type="SUPFAM" id="SSF51735">
    <property type="entry name" value="NAD(P)-binding Rossmann-fold domains"/>
    <property type="match status" value="1"/>
</dbReference>
<evidence type="ECO:0000256" key="14">
    <source>
        <dbReference type="ARBA" id="ARBA00022840"/>
    </source>
</evidence>
<comment type="pathway">
    <text evidence="23 24">Metabolic intermediate biosynthesis; chorismate biosynthesis; chorismate from D-erythrose 4-phosphate and phosphoenolpyruvate: step 4/7.</text>
</comment>
<protein>
    <recommendedName>
        <fullName evidence="23">Pentafunctional AROM polypeptide</fullName>
    </recommendedName>
    <domain>
        <recommendedName>
            <fullName evidence="23">3-dehydroquinate synthase</fullName>
            <shortName evidence="23">DHQS</shortName>
            <ecNumber evidence="23">4.2.3.4</ecNumber>
        </recommendedName>
    </domain>
    <domain>
        <recommendedName>
            <fullName evidence="23">3-phosphoshikimate 1-carboxyvinyltransferase</fullName>
            <ecNumber evidence="23">2.5.1.19</ecNumber>
        </recommendedName>
        <alternativeName>
            <fullName evidence="23">5-enolpyruvylshikimate-3-phosphate synthase</fullName>
            <shortName evidence="23">EPSP synthase</shortName>
            <shortName evidence="23">EPSPS</shortName>
        </alternativeName>
    </domain>
    <domain>
        <recommendedName>
            <fullName evidence="23">Shikimate kinase</fullName>
            <shortName evidence="23">SK</shortName>
            <ecNumber evidence="23">2.7.1.71</ecNumber>
        </recommendedName>
    </domain>
    <domain>
        <recommendedName>
            <fullName evidence="23">3-dehydroquinate dehydratase</fullName>
            <shortName evidence="23">3-dehydroquinase</shortName>
            <ecNumber evidence="23">4.2.1.10</ecNumber>
        </recommendedName>
    </domain>
    <domain>
        <recommendedName>
            <fullName evidence="23">Shikimate dehydrogenase</fullName>
            <ecNumber evidence="23">1.1.1.25</ecNumber>
        </recommendedName>
    </domain>
</protein>
<keyword evidence="9 23" id="KW-0808">Transferase</keyword>
<dbReference type="GO" id="GO:0005737">
    <property type="term" value="C:cytoplasm"/>
    <property type="evidence" value="ECO:0007669"/>
    <property type="project" value="UniProtKB-SubCell"/>
</dbReference>
<feature type="active site" description="Proton acceptor; for 3-dehydroquinate synthase activity" evidence="23">
    <location>
        <position position="268"/>
    </location>
</feature>
<dbReference type="InterPro" id="IPR056179">
    <property type="entry name" value="DHQS_C"/>
</dbReference>
<dbReference type="Proteomes" id="UP001219525">
    <property type="component" value="Unassembled WGS sequence"/>
</dbReference>
<dbReference type="CDD" id="cd08195">
    <property type="entry name" value="DHQS"/>
    <property type="match status" value="1"/>
</dbReference>
<dbReference type="Gene3D" id="3.40.50.10860">
    <property type="entry name" value="Leucine Dehydrogenase, chain A, domain 1"/>
    <property type="match status" value="1"/>
</dbReference>
<dbReference type="InterPro" id="IPR027417">
    <property type="entry name" value="P-loop_NTPase"/>
</dbReference>
<dbReference type="InterPro" id="IPR036291">
    <property type="entry name" value="NAD(P)-bd_dom_sf"/>
</dbReference>
<dbReference type="NCBIfam" id="TIGR01809">
    <property type="entry name" value="Shik-DH-AROM"/>
    <property type="match status" value="1"/>
</dbReference>
<organism evidence="31 32">
    <name type="scientific">Mycena pura</name>
    <dbReference type="NCBI Taxonomy" id="153505"/>
    <lineage>
        <taxon>Eukaryota</taxon>
        <taxon>Fungi</taxon>
        <taxon>Dikarya</taxon>
        <taxon>Basidiomycota</taxon>
        <taxon>Agaricomycotina</taxon>
        <taxon>Agaricomycetes</taxon>
        <taxon>Agaricomycetidae</taxon>
        <taxon>Agaricales</taxon>
        <taxon>Marasmiineae</taxon>
        <taxon>Mycenaceae</taxon>
        <taxon>Mycena</taxon>
    </lineage>
</organism>
<dbReference type="CDD" id="cd01065">
    <property type="entry name" value="NAD_bind_Shikimate_DH"/>
    <property type="match status" value="1"/>
</dbReference>
<dbReference type="Pfam" id="PF01487">
    <property type="entry name" value="DHquinase_I"/>
    <property type="match status" value="1"/>
</dbReference>
<dbReference type="PANTHER" id="PTHR21090:SF5">
    <property type="entry name" value="PENTAFUNCTIONAL AROM POLYPEPTIDE"/>
    <property type="match status" value="1"/>
</dbReference>
<evidence type="ECO:0000259" key="28">
    <source>
        <dbReference type="Pfam" id="PF08501"/>
    </source>
</evidence>
<dbReference type="InterPro" id="IPR013708">
    <property type="entry name" value="Shikimate_DH-bd_N"/>
</dbReference>
<dbReference type="PROSITE" id="PS00104">
    <property type="entry name" value="EPSP_SYNTHASE_1"/>
    <property type="match status" value="1"/>
</dbReference>
<evidence type="ECO:0000256" key="17">
    <source>
        <dbReference type="ARBA" id="ARBA00023141"/>
    </source>
</evidence>
<feature type="binding site" evidence="23">
    <location>
        <begin position="183"/>
        <end position="186"/>
    </location>
    <ligand>
        <name>NAD(+)</name>
        <dbReference type="ChEBI" id="CHEBI:57540"/>
    </ligand>
</feature>
<dbReference type="InterPro" id="IPR031322">
    <property type="entry name" value="Shikimate/glucono_kinase"/>
</dbReference>
<dbReference type="CDD" id="cd00502">
    <property type="entry name" value="DHQase_I"/>
    <property type="match status" value="1"/>
</dbReference>
<dbReference type="InterPro" id="IPR016037">
    <property type="entry name" value="DHQ_synth_AroB"/>
</dbReference>
<dbReference type="EC" id="2.5.1.19" evidence="23"/>
<feature type="active site" description="Proton acceptor; for 3-dehydroquinate dehydratase activity" evidence="23">
    <location>
        <position position="1197"/>
    </location>
</feature>
<dbReference type="InterPro" id="IPR006264">
    <property type="entry name" value="EPSP_synthase"/>
</dbReference>
<feature type="active site" description="Schiff-base intermediate with substrate; for 3-dehydroquinate dehydratase activity" evidence="23">
    <location>
        <position position="1225"/>
    </location>
</feature>
<dbReference type="Pfam" id="PF01488">
    <property type="entry name" value="Shikimate_DH"/>
    <property type="match status" value="1"/>
</dbReference>
<dbReference type="PRINTS" id="PR01100">
    <property type="entry name" value="SHIKIMTKNASE"/>
</dbReference>
<comment type="caution">
    <text evidence="31">The sequence shown here is derived from an EMBL/GenBank/DDBJ whole genome shotgun (WGS) entry which is preliminary data.</text>
</comment>
<feature type="binding site" evidence="23">
    <location>
        <begin position="118"/>
        <end position="120"/>
    </location>
    <ligand>
        <name>NAD(+)</name>
        <dbReference type="ChEBI" id="CHEBI:57540"/>
    </ligand>
</feature>
<dbReference type="GO" id="GO:0009423">
    <property type="term" value="P:chorismate biosynthetic process"/>
    <property type="evidence" value="ECO:0007669"/>
    <property type="project" value="UniProtKB-UniRule"/>
</dbReference>
<dbReference type="EC" id="4.2.1.10" evidence="23"/>
<feature type="binding site" evidence="23">
    <location>
        <position position="123"/>
    </location>
    <ligand>
        <name>NAD(+)</name>
        <dbReference type="ChEBI" id="CHEBI:57540"/>
    </ligand>
</feature>
<keyword evidence="17 23" id="KW-0057">Aromatic amino acid biosynthesis</keyword>
<comment type="similarity">
    <text evidence="23 24">In the 3rd section; belongs to the shikimate kinase family.</text>
</comment>
<comment type="catalytic activity">
    <reaction evidence="23 24">
        <text>shikimate + NADP(+) = 3-dehydroshikimate + NADPH + H(+)</text>
        <dbReference type="Rhea" id="RHEA:17737"/>
        <dbReference type="ChEBI" id="CHEBI:15378"/>
        <dbReference type="ChEBI" id="CHEBI:16630"/>
        <dbReference type="ChEBI" id="CHEBI:36208"/>
        <dbReference type="ChEBI" id="CHEBI:57783"/>
        <dbReference type="ChEBI" id="CHEBI:58349"/>
        <dbReference type="EC" id="1.1.1.25"/>
    </reaction>
</comment>
<keyword evidence="11 23" id="KW-0547">Nucleotide-binding</keyword>
<dbReference type="Gene3D" id="3.20.20.70">
    <property type="entry name" value="Aldolase class I"/>
    <property type="match status" value="1"/>
</dbReference>
<evidence type="ECO:0000256" key="2">
    <source>
        <dbReference type="ARBA" id="ARBA00004811"/>
    </source>
</evidence>
<dbReference type="InterPro" id="IPR013792">
    <property type="entry name" value="RNA3'P_cycl/enolpyr_Trfase_a/b"/>
</dbReference>
<comment type="subunit">
    <text evidence="23 24">Homodimer.</text>
</comment>
<dbReference type="HAMAP" id="MF_00210">
    <property type="entry name" value="EPSP_synth"/>
    <property type="match status" value="1"/>
</dbReference>
<dbReference type="Gene3D" id="3.40.50.300">
    <property type="entry name" value="P-loop containing nucleotide triphosphate hydrolases"/>
    <property type="match status" value="1"/>
</dbReference>
<evidence type="ECO:0000256" key="23">
    <source>
        <dbReference type="HAMAP-Rule" id="MF_03143"/>
    </source>
</evidence>
<keyword evidence="14 23" id="KW-0067">ATP-binding</keyword>
<dbReference type="InterPro" id="IPR022893">
    <property type="entry name" value="Shikimate_DH_fam"/>
</dbReference>
<dbReference type="Gene3D" id="3.40.50.1970">
    <property type="match status" value="1"/>
</dbReference>
<feature type="active site" description="Proton acceptor; for 3-dehydroquinate synthase activity" evidence="23">
    <location>
        <position position="283"/>
    </location>
</feature>
<dbReference type="Pfam" id="PF08501">
    <property type="entry name" value="Shikimate_dh_N"/>
    <property type="match status" value="1"/>
</dbReference>
<dbReference type="GO" id="GO:0004765">
    <property type="term" value="F:shikimate kinase activity"/>
    <property type="evidence" value="ECO:0007669"/>
    <property type="project" value="UniProtKB-UniRule"/>
</dbReference>
<dbReference type="FunFam" id="3.20.20.70:FF:000135">
    <property type="entry name" value="Pentafunctional AROM polypeptide"/>
    <property type="match status" value="1"/>
</dbReference>
<dbReference type="HAMAP" id="MF_03143">
    <property type="entry name" value="Pentafunct_AroM"/>
    <property type="match status" value="1"/>
</dbReference>
<dbReference type="NCBIfam" id="TIGR01093">
    <property type="entry name" value="aroD"/>
    <property type="match status" value="1"/>
</dbReference>
<dbReference type="EC" id="1.1.1.25" evidence="23"/>
<feature type="domain" description="3-dehydroquinate synthase C-terminal" evidence="30">
    <location>
        <begin position="195"/>
        <end position="366"/>
    </location>
</feature>
<comment type="cofactor">
    <cofactor evidence="23 24">
        <name>Zn(2+)</name>
        <dbReference type="ChEBI" id="CHEBI:29105"/>
    </cofactor>
    <text evidence="23 24">Binds 2 Zn(2+) ions per subunit.</text>
</comment>
<dbReference type="InterPro" id="IPR001381">
    <property type="entry name" value="DHquinase_I"/>
</dbReference>
<dbReference type="InterPro" id="IPR023000">
    <property type="entry name" value="Shikimate_kinase_CS"/>
</dbReference>
<comment type="similarity">
    <text evidence="23 24">In the 2nd section; belongs to the EPSP synthase family.</text>
</comment>
<dbReference type="InterPro" id="IPR001986">
    <property type="entry name" value="Enolpyruvate_Tfrase_dom"/>
</dbReference>
<feature type="binding site" evidence="23">
    <location>
        <position position="279"/>
    </location>
    <ligand>
        <name>Zn(2+)</name>
        <dbReference type="ChEBI" id="CHEBI:29105"/>
        <note>catalytic</note>
    </ligand>
</feature>
<evidence type="ECO:0000256" key="20">
    <source>
        <dbReference type="ARBA" id="ARBA00044633"/>
    </source>
</evidence>
<comment type="catalytic activity">
    <reaction evidence="23 24">
        <text>7-phospho-2-dehydro-3-deoxy-D-arabino-heptonate = 3-dehydroquinate + phosphate</text>
        <dbReference type="Rhea" id="RHEA:21968"/>
        <dbReference type="ChEBI" id="CHEBI:32364"/>
        <dbReference type="ChEBI" id="CHEBI:43474"/>
        <dbReference type="ChEBI" id="CHEBI:58394"/>
        <dbReference type="EC" id="4.2.3.4"/>
    </reaction>
</comment>
<feature type="binding site" evidence="23">
    <location>
        <position position="156"/>
    </location>
    <ligand>
        <name>7-phospho-2-dehydro-3-deoxy-D-arabino-heptonate</name>
        <dbReference type="ChEBI" id="CHEBI:58394"/>
    </ligand>
</feature>
<dbReference type="SUPFAM" id="SSF51569">
    <property type="entry name" value="Aldolase"/>
    <property type="match status" value="1"/>
</dbReference>
<dbReference type="FunFam" id="1.20.1090.10:FF:000007">
    <property type="entry name" value="Pentafunctional AROM polypeptide"/>
    <property type="match status" value="1"/>
</dbReference>
<proteinExistence type="inferred from homology"/>
<dbReference type="FunFam" id="3.40.50.300:FF:001256">
    <property type="entry name" value="Pentafunctional AROM polypeptide"/>
    <property type="match status" value="1"/>
</dbReference>
<evidence type="ECO:0000256" key="1">
    <source>
        <dbReference type="ARBA" id="ARBA00004496"/>
    </source>
</evidence>
<dbReference type="EC" id="4.2.3.4" evidence="23"/>
<comment type="similarity">
    <text evidence="23 24">In the C-terminal section; belongs to the shikimate dehydrogenase family.</text>
</comment>
<dbReference type="GO" id="GO:0009073">
    <property type="term" value="P:aromatic amino acid family biosynthetic process"/>
    <property type="evidence" value="ECO:0007669"/>
    <property type="project" value="UniProtKB-UniRule"/>
</dbReference>
<keyword evidence="32" id="KW-1185">Reference proteome</keyword>
<feature type="binding site" evidence="23">
    <location>
        <position position="194"/>
    </location>
    <ligand>
        <name>NAD(+)</name>
        <dbReference type="ChEBI" id="CHEBI:57540"/>
    </ligand>
</feature>
<feature type="binding site" evidence="23">
    <location>
        <begin position="45"/>
        <end position="47"/>
    </location>
    <ligand>
        <name>NAD(+)</name>
        <dbReference type="ChEBI" id="CHEBI:57540"/>
    </ligand>
</feature>
<dbReference type="InterPro" id="IPR046346">
    <property type="entry name" value="Aminoacid_DH-like_N_sf"/>
</dbReference>
<comment type="catalytic activity">
    <reaction evidence="20">
        <text>3-phosphoshikimate + phosphoenolpyruvate = 5-O-(1-carboxyvinyl)-3-phosphoshikimate + phosphate</text>
        <dbReference type="Rhea" id="RHEA:21256"/>
        <dbReference type="ChEBI" id="CHEBI:43474"/>
        <dbReference type="ChEBI" id="CHEBI:57701"/>
        <dbReference type="ChEBI" id="CHEBI:58702"/>
        <dbReference type="ChEBI" id="CHEBI:145989"/>
        <dbReference type="EC" id="2.5.1.19"/>
    </reaction>
    <physiologicalReaction direction="left-to-right" evidence="20">
        <dbReference type="Rhea" id="RHEA:21257"/>
    </physiologicalReaction>
</comment>
<dbReference type="HAMAP" id="MF_00109">
    <property type="entry name" value="Shikimate_kinase"/>
    <property type="match status" value="1"/>
</dbReference>
<comment type="pathway">
    <text evidence="23 24">Metabolic intermediate biosynthesis; chorismate biosynthesis; chorismate from D-erythrose 4-phosphate and phosphoenolpyruvate: step 3/7.</text>
</comment>
<dbReference type="InterPro" id="IPR010110">
    <property type="entry name" value="Shikimate_DH_AroM-type"/>
</dbReference>
<feature type="binding site" evidence="23">
    <location>
        <begin position="198"/>
        <end position="201"/>
    </location>
    <ligand>
        <name>7-phospho-2-dehydro-3-deoxy-D-arabino-heptonate</name>
        <dbReference type="ChEBI" id="CHEBI:58394"/>
    </ligand>
</feature>
<evidence type="ECO:0000256" key="12">
    <source>
        <dbReference type="ARBA" id="ARBA00022777"/>
    </source>
</evidence>
<dbReference type="InterPro" id="IPR030960">
    <property type="entry name" value="DHQS/DOIS_N"/>
</dbReference>
<keyword evidence="13 23" id="KW-0862">Zinc</keyword>
<feature type="domain" description="SDH C-terminal" evidence="29">
    <location>
        <begin position="1561"/>
        <end position="1591"/>
    </location>
</feature>
<dbReference type="PANTHER" id="PTHR21090">
    <property type="entry name" value="AROM/DEHYDROQUINATE SYNTHASE"/>
    <property type="match status" value="1"/>
</dbReference>
<evidence type="ECO:0000256" key="15">
    <source>
        <dbReference type="ARBA" id="ARBA00022857"/>
    </source>
</evidence>
<dbReference type="InterPro" id="IPR006151">
    <property type="entry name" value="Shikm_DH/Glu-tRNA_Rdtase"/>
</dbReference>
<dbReference type="Pfam" id="PF01761">
    <property type="entry name" value="DHQ_synthase"/>
    <property type="match status" value="1"/>
</dbReference>
<evidence type="ECO:0000313" key="31">
    <source>
        <dbReference type="EMBL" id="KAJ7220529.1"/>
    </source>
</evidence>
<keyword evidence="15 23" id="KW-0521">NADP</keyword>
<dbReference type="GO" id="GO:0046872">
    <property type="term" value="F:metal ion binding"/>
    <property type="evidence" value="ECO:0007669"/>
    <property type="project" value="UniProtKB-UniRule"/>
</dbReference>
<keyword evidence="18 23" id="KW-0456">Lyase</keyword>
<evidence type="ECO:0000259" key="25">
    <source>
        <dbReference type="Pfam" id="PF00275"/>
    </source>
</evidence>
<comment type="similarity">
    <text evidence="5">In the N-terminal section; belongs to the shikimate kinase family.</text>
</comment>
<accession>A0AAD6YGM4</accession>
<comment type="catalytic activity">
    <reaction evidence="21 23 24">
        <text>shikimate + ATP = 3-phosphoshikimate + ADP + H(+)</text>
        <dbReference type="Rhea" id="RHEA:13121"/>
        <dbReference type="ChEBI" id="CHEBI:15378"/>
        <dbReference type="ChEBI" id="CHEBI:30616"/>
        <dbReference type="ChEBI" id="CHEBI:36208"/>
        <dbReference type="ChEBI" id="CHEBI:145989"/>
        <dbReference type="ChEBI" id="CHEBI:456216"/>
        <dbReference type="EC" id="2.7.1.71"/>
    </reaction>
</comment>
<evidence type="ECO:0000256" key="7">
    <source>
        <dbReference type="ARBA" id="ARBA00022490"/>
    </source>
</evidence>
<dbReference type="Pfam" id="PF01202">
    <property type="entry name" value="SKI"/>
    <property type="match status" value="1"/>
</dbReference>
<sequence>MADADVLKVSILGRESIHCGFHLVPYIARTVTSTLPSSVYVLITDSNVAKHHLSAFEGEFQSVLSVAQPNGVTTKSRFLSLVIPPGETSKSREGKASIEDFLLLNRCTRDTVVLALGGGVVGDLVGFVAATFMRGVRVVQIPTTLLAMVDSSVGGKTAIDTPHGKNLIGAFWQPQYIFIDAAFLETLPPREFSNGMAEVVKTAAIWNETEFAALESRSAEIFAAIQSPSLNASGRTVKTRSKSQDLLLSIIAGSISVKAHIVTVDELETGLRNIVNFGHTIGHAIEAVLTPTILHGECVSVGMILEAEISRQMGILSQVGVGRLTRCLKAYNLPVTLTDPRIANLPTAKQLTVDRLLDIMRIDKKNSGDAKKVVLLSKIGATYEPKATVVHDSIIAKTLSDAAKIVPGEPAHHPVRMATPGSKSISNRALVLAALAQGTCRLKNLLHSDDTQVMMAALLELKGASFKWEDGGDTLVVEGGGGALSLPGKGRELYLGNAGTAARFLATVCTLVQASGAEDEATVITGNARMKQRPIGPLVDALRANGSKIGYLESEGCLPLSIAPQGLKGATIQLAASVSSQYVSSVLLCAPYAKEPVTLELTGGQVISQPYIDMTIAMMRTFGIDVVRRVDEKTGKTLDIYDIPLGVYTNPAEYNIESDASSATYPLAIAAITGTTCTIQNIGTGSLQGDARFAKEVLERMGCAVVQTETETTVTGPPVGQLKAIKEIDMEVMTDAFLTATALAAVANGKTRILGIANQRVKECNRIRAMMDELSKFGVETFELDDGLEIVGKPAHELSTGVSVHCYDDHRVAMAFSVLGAVISDTVIEEKRCVEKTWPNWWDDLENKIGLRVQGVEMANVSSVESVSGKTTQDASASILLIGMRGAGKTYTGQLAALTLSWTCLDADAYFERKHALSVRQFVAENGWPAFRTAETAILEDLLATHPRNHVISLGGGIVETHAARELLKNYGKTKGSVVYIMRPIDEIVAYLNVEETRPAYGEPITDVFRRRAPWYKDCASHEFVNQFAVDTSLGTKNGVRHEIVRFFRHIAGQQPNPAPNLGSGRRSYFLALTFPDVTPALKHIDDLAQGVDALELRVDLLSDFTTFGNSIPSVPYVKDQIAAIRRSTSLPLIFTVRTVSQGGAFPDEAKEEAFELLKLALALDIEYLDVEITLPYPMIRELVSRKAHTKIIASWHDWSGKMKWHGPIVQEKYTVADGFGDIIKIVGKADTIKDNFALYDFVSNANKKPNAKPIIAINMGLEGQMSRILNPIFSPVTHPLLPTKAAPGQLSFAQIQKALHLIGLLPAQRFVLFGNPIAHSMSPTLHNTAFEVLGLPHFYELQETADVGQEIKATITAPDFGGASVTIPFKLDVIPLLDKLSPAAEAIGAVNTIIPVRTDGTNRILYGDNTDWLGIRHSIHSRMPYGSIHAALVIGAGGTARAAIYALQSMHAKTIYLFNRTRSQAEALAEAFPHAHIELLDKLNEWPDGILPPNVIISTVPSNATTTTTTTATHALLLTKNLFLYRDGPAVVIDMAYKPAQTPLLALASEVGEFWESVQGLDVLLEQGYVQFELWTGRACPRTVVAERVRAKYGELDV</sequence>
<dbReference type="Gene3D" id="3.65.10.10">
    <property type="entry name" value="Enolpyruvate transferase domain"/>
    <property type="match status" value="2"/>
</dbReference>
<dbReference type="Pfam" id="PF18317">
    <property type="entry name" value="SDH_C"/>
    <property type="match status" value="1"/>
</dbReference>
<feature type="binding site" evidence="23">
    <location>
        <begin position="87"/>
        <end position="90"/>
    </location>
    <ligand>
        <name>NAD(+)</name>
        <dbReference type="ChEBI" id="CHEBI:57540"/>
    </ligand>
</feature>
<evidence type="ECO:0000256" key="10">
    <source>
        <dbReference type="ARBA" id="ARBA00022723"/>
    </source>
</evidence>
<dbReference type="GO" id="GO:0005524">
    <property type="term" value="F:ATP binding"/>
    <property type="evidence" value="ECO:0007669"/>
    <property type="project" value="UniProtKB-UniRule"/>
</dbReference>
<dbReference type="GO" id="GO:0004764">
    <property type="term" value="F:shikimate 3-dehydrogenase (NADP+) activity"/>
    <property type="evidence" value="ECO:0007669"/>
    <property type="project" value="UniProtKB-UniRule"/>
</dbReference>
<dbReference type="PIRSF" id="PIRSF000514">
    <property type="entry name" value="Pentafunct_AroM"/>
    <property type="match status" value="1"/>
</dbReference>
<dbReference type="InterPro" id="IPR023193">
    <property type="entry name" value="EPSP_synthase_CS"/>
</dbReference>
<feature type="binding site" evidence="23">
    <location>
        <position position="364"/>
    </location>
    <ligand>
        <name>7-phospho-2-dehydro-3-deoxy-D-arabino-heptonate</name>
        <dbReference type="ChEBI" id="CHEBI:58394"/>
    </ligand>
</feature>
<feature type="domain" description="Quinate/shikimate 5-dehydrogenase/glutamyl-tRNA reductase" evidence="26">
    <location>
        <begin position="1431"/>
        <end position="1516"/>
    </location>
</feature>
<feature type="binding site" evidence="23">
    <location>
        <position position="198"/>
    </location>
    <ligand>
        <name>Zn(2+)</name>
        <dbReference type="ChEBI" id="CHEBI:29105"/>
        <note>catalytic</note>
    </ligand>
</feature>
<dbReference type="Pfam" id="PF24621">
    <property type="entry name" value="DHQS_C"/>
    <property type="match status" value="1"/>
</dbReference>
<keyword evidence="12 23" id="KW-0418">Kinase</keyword>
<feature type="active site" description="For EPSP synthase activity" evidence="23">
    <location>
        <position position="833"/>
    </location>
</feature>
<evidence type="ECO:0000256" key="22">
    <source>
        <dbReference type="ARBA" id="ARBA00054455"/>
    </source>
</evidence>
<feature type="binding site" evidence="23">
    <location>
        <begin position="272"/>
        <end position="276"/>
    </location>
    <ligand>
        <name>7-phospho-2-dehydro-3-deoxy-D-arabino-heptonate</name>
        <dbReference type="ChEBI" id="CHEBI:58394"/>
    </ligand>
</feature>
<dbReference type="Pfam" id="PF00275">
    <property type="entry name" value="EPSP_synthase"/>
    <property type="match status" value="1"/>
</dbReference>
<dbReference type="CDD" id="cd01556">
    <property type="entry name" value="EPSP_synthase"/>
    <property type="match status" value="1"/>
</dbReference>
<reference evidence="31" key="1">
    <citation type="submission" date="2023-03" db="EMBL/GenBank/DDBJ databases">
        <title>Massive genome expansion in bonnet fungi (Mycena s.s.) driven by repeated elements and novel gene families across ecological guilds.</title>
        <authorList>
            <consortium name="Lawrence Berkeley National Laboratory"/>
            <person name="Harder C.B."/>
            <person name="Miyauchi S."/>
            <person name="Viragh M."/>
            <person name="Kuo A."/>
            <person name="Thoen E."/>
            <person name="Andreopoulos B."/>
            <person name="Lu D."/>
            <person name="Skrede I."/>
            <person name="Drula E."/>
            <person name="Henrissat B."/>
            <person name="Morin E."/>
            <person name="Kohler A."/>
            <person name="Barry K."/>
            <person name="LaButti K."/>
            <person name="Morin E."/>
            <person name="Salamov A."/>
            <person name="Lipzen A."/>
            <person name="Mereny Z."/>
            <person name="Hegedus B."/>
            <person name="Baldrian P."/>
            <person name="Stursova M."/>
            <person name="Weitz H."/>
            <person name="Taylor A."/>
            <person name="Grigoriev I.V."/>
            <person name="Nagy L.G."/>
            <person name="Martin F."/>
            <person name="Kauserud H."/>
        </authorList>
    </citation>
    <scope>NUCLEOTIDE SEQUENCE</scope>
    <source>
        <strain evidence="31">9144</strain>
    </source>
</reference>
<feature type="domain" description="3-dehydroquinate synthase N-terminal" evidence="27">
    <location>
        <begin position="81"/>
        <end position="193"/>
    </location>
</feature>
<dbReference type="HAMAP" id="MF_00222">
    <property type="entry name" value="Shikimate_DH_AroE"/>
    <property type="match status" value="1"/>
</dbReference>
<evidence type="ECO:0000256" key="19">
    <source>
        <dbReference type="ARBA" id="ARBA00023268"/>
    </source>
</evidence>
<evidence type="ECO:0000259" key="29">
    <source>
        <dbReference type="Pfam" id="PF18317"/>
    </source>
</evidence>
<feature type="domain" description="Enolpyruvate transferase" evidence="25">
    <location>
        <begin position="418"/>
        <end position="845"/>
    </location>
</feature>
<evidence type="ECO:0000256" key="24">
    <source>
        <dbReference type="PIRNR" id="PIRNR000514"/>
    </source>
</evidence>
<dbReference type="SUPFAM" id="SSF53223">
    <property type="entry name" value="Aminoacid dehydrogenase-like, N-terminal domain"/>
    <property type="match status" value="1"/>
</dbReference>
<feature type="binding site" evidence="23">
    <location>
        <position position="150"/>
    </location>
    <ligand>
        <name>7-phospho-2-dehydro-3-deoxy-D-arabino-heptonate</name>
        <dbReference type="ChEBI" id="CHEBI:58394"/>
    </ligand>
</feature>
<keyword evidence="16 23" id="KW-0560">Oxidoreductase</keyword>
<name>A0AAD6YGM4_9AGAR</name>
<evidence type="ECO:0000256" key="8">
    <source>
        <dbReference type="ARBA" id="ARBA00022605"/>
    </source>
</evidence>
<comment type="caution">
    <text evidence="23">Lacks conserved residue(s) required for the propagation of feature annotation.</text>
</comment>
<dbReference type="EC" id="2.7.1.71" evidence="23"/>
<evidence type="ECO:0000256" key="3">
    <source>
        <dbReference type="ARBA" id="ARBA00004842"/>
    </source>
</evidence>
<keyword evidence="10 23" id="KW-0479">Metal-binding</keyword>
<comment type="similarity">
    <text evidence="4">In the 2nd section; belongs to the type-I 3-dehydroquinase family.</text>
</comment>
<dbReference type="Gene3D" id="3.40.50.720">
    <property type="entry name" value="NAD(P)-binding Rossmann-like Domain"/>
    <property type="match status" value="1"/>
</dbReference>
<feature type="binding site" evidence="23">
    <location>
        <begin position="883"/>
        <end position="890"/>
    </location>
    <ligand>
        <name>ATP</name>
        <dbReference type="ChEBI" id="CHEBI:30616"/>
    </ligand>
</feature>
<dbReference type="FunFam" id="3.40.50.1970:FF:000007">
    <property type="entry name" value="Pentafunctional AROM polypeptide"/>
    <property type="match status" value="1"/>
</dbReference>
<feature type="binding site" evidence="23">
    <location>
        <position position="134"/>
    </location>
    <ligand>
        <name>7-phospho-2-dehydro-3-deoxy-D-arabino-heptonate</name>
        <dbReference type="ChEBI" id="CHEBI:58394"/>
    </ligand>
</feature>
<comment type="subcellular location">
    <subcellularLocation>
        <location evidence="1 23 24">Cytoplasm</location>
    </subcellularLocation>
</comment>
<feature type="binding site" evidence="23">
    <location>
        <position position="279"/>
    </location>
    <ligand>
        <name>7-phospho-2-dehydro-3-deoxy-D-arabino-heptonate</name>
        <dbReference type="ChEBI" id="CHEBI:58394"/>
    </ligand>
</feature>
<dbReference type="InterPro" id="IPR013785">
    <property type="entry name" value="Aldolase_TIM"/>
</dbReference>
<evidence type="ECO:0000256" key="21">
    <source>
        <dbReference type="ARBA" id="ARBA00048567"/>
    </source>
</evidence>
<gene>
    <name evidence="31" type="ORF">GGX14DRAFT_514841</name>
</gene>
<feature type="domain" description="Shikimate dehydrogenase substrate binding N-terminal" evidence="28">
    <location>
        <begin position="1313"/>
        <end position="1394"/>
    </location>
</feature>
<evidence type="ECO:0000256" key="4">
    <source>
        <dbReference type="ARBA" id="ARBA00006477"/>
    </source>
</evidence>
<dbReference type="NCBIfam" id="TIGR01357">
    <property type="entry name" value="aroB"/>
    <property type="match status" value="1"/>
</dbReference>
<comment type="similarity">
    <text evidence="23 24">In the 4th section; belongs to the type-I 3-dehydroquinase family.</text>
</comment>
<evidence type="ECO:0000259" key="27">
    <source>
        <dbReference type="Pfam" id="PF01761"/>
    </source>
</evidence>
<feature type="region of interest" description="Shikimate dehydrogenase" evidence="23">
    <location>
        <begin position="1308"/>
        <end position="1599"/>
    </location>
</feature>
<dbReference type="InterPro" id="IPR041121">
    <property type="entry name" value="SDH_C"/>
</dbReference>
<keyword evidence="19 23" id="KW-0511">Multifunctional enzyme</keyword>
<keyword evidence="7 23" id="KW-0963">Cytoplasm</keyword>
<comment type="pathway">
    <text evidence="23 24">Metabolic intermediate biosynthesis; chorismate biosynthesis; chorismate from D-erythrose 4-phosphate and phosphoenolpyruvate: step 2/7.</text>
</comment>
<dbReference type="InterPro" id="IPR036968">
    <property type="entry name" value="Enolpyruvate_Tfrase_sf"/>
</dbReference>
<feature type="binding site" evidence="23">
    <location>
        <position position="166"/>
    </location>
    <ligand>
        <name>7-phospho-2-dehydro-3-deoxy-D-arabino-heptonate</name>
        <dbReference type="ChEBI" id="CHEBI:58394"/>
    </ligand>
</feature>
<comment type="pathway">
    <text evidence="2 23 24">Metabolic intermediate biosynthesis; chorismate biosynthesis; chorismate from D-erythrose 4-phosphate and phosphoenolpyruvate: step 6/7.</text>
</comment>
<dbReference type="FunFam" id="3.65.10.10:FF:000007">
    <property type="entry name" value="Pentafunctional AROM polypeptide"/>
    <property type="match status" value="1"/>
</dbReference>
<dbReference type="GO" id="GO:0003856">
    <property type="term" value="F:3-dehydroquinate synthase activity"/>
    <property type="evidence" value="ECO:0007669"/>
    <property type="project" value="UniProtKB-UniRule"/>
</dbReference>
<dbReference type="NCBIfam" id="TIGR01356">
    <property type="entry name" value="aroA"/>
    <property type="match status" value="1"/>
</dbReference>
<dbReference type="GO" id="GO:0003855">
    <property type="term" value="F:3-dehydroquinate dehydratase activity"/>
    <property type="evidence" value="ECO:0007669"/>
    <property type="project" value="UniProtKB-UniRule"/>
</dbReference>
<evidence type="ECO:0000259" key="30">
    <source>
        <dbReference type="Pfam" id="PF24621"/>
    </source>
</evidence>
<dbReference type="GO" id="GO:0003866">
    <property type="term" value="F:3-phosphoshikimate 1-carboxyvinyltransferase activity"/>
    <property type="evidence" value="ECO:0007669"/>
    <property type="project" value="UniProtKB-UniRule"/>
</dbReference>
<dbReference type="CDD" id="cd00464">
    <property type="entry name" value="SK"/>
    <property type="match status" value="1"/>
</dbReference>
<evidence type="ECO:0000256" key="11">
    <source>
        <dbReference type="ARBA" id="ARBA00022741"/>
    </source>
</evidence>
<feature type="binding site" evidence="23">
    <location>
        <position position="258"/>
    </location>
    <ligand>
        <name>7-phospho-2-dehydro-3-deoxy-D-arabino-heptonate</name>
        <dbReference type="ChEBI" id="CHEBI:58394"/>
    </ligand>
</feature>
<dbReference type="PROSITE" id="PS01128">
    <property type="entry name" value="SHIKIMATE_KINASE"/>
    <property type="match status" value="1"/>
</dbReference>
<dbReference type="SUPFAM" id="SSF52540">
    <property type="entry name" value="P-loop containing nucleoside triphosphate hydrolases"/>
    <property type="match status" value="1"/>
</dbReference>
<evidence type="ECO:0000256" key="16">
    <source>
        <dbReference type="ARBA" id="ARBA00023002"/>
    </source>
</evidence>
<comment type="pathway">
    <text evidence="3 23 24">Metabolic intermediate biosynthesis; chorismate biosynthesis; chorismate from D-erythrose 4-phosphate and phosphoenolpyruvate: step 5/7.</text>
</comment>
<dbReference type="Gene3D" id="1.20.1090.10">
    <property type="entry name" value="Dehydroquinate synthase-like - alpha domain"/>
    <property type="match status" value="1"/>
</dbReference>
<dbReference type="SUPFAM" id="SSF55205">
    <property type="entry name" value="EPT/RTPC-like"/>
    <property type="match status" value="1"/>
</dbReference>